<feature type="domain" description="BON" evidence="1">
    <location>
        <begin position="177"/>
        <end position="244"/>
    </location>
</feature>
<keyword evidence="3" id="KW-1185">Reference proteome</keyword>
<protein>
    <submittedName>
        <fullName evidence="2">BON domain-containing protein</fullName>
    </submittedName>
</protein>
<name>A0A3N7HUJ1_9BURK</name>
<dbReference type="Proteomes" id="UP000267464">
    <property type="component" value="Unassembled WGS sequence"/>
</dbReference>
<dbReference type="OrthoDB" id="870892at2"/>
<reference evidence="2 3" key="1">
    <citation type="submission" date="2018-08" db="EMBL/GenBank/DDBJ databases">
        <authorList>
            <person name="Khan S.A."/>
            <person name="Jeon C.O."/>
            <person name="Chun B.H."/>
            <person name="Jeong S.E."/>
        </authorList>
    </citation>
    <scope>NUCLEOTIDE SEQUENCE [LARGE SCALE GENOMIC DNA]</scope>
    <source>
        <strain evidence="2 3">S-16</strain>
    </source>
</reference>
<dbReference type="PROSITE" id="PS50914">
    <property type="entry name" value="BON"/>
    <property type="match status" value="2"/>
</dbReference>
<dbReference type="Gene3D" id="3.40.1520.20">
    <property type="match status" value="1"/>
</dbReference>
<dbReference type="PANTHER" id="PTHR34606">
    <property type="entry name" value="BON DOMAIN-CONTAINING PROTEIN"/>
    <property type="match status" value="1"/>
</dbReference>
<evidence type="ECO:0000259" key="1">
    <source>
        <dbReference type="PROSITE" id="PS50914"/>
    </source>
</evidence>
<dbReference type="InterPro" id="IPR007055">
    <property type="entry name" value="BON_dom"/>
</dbReference>
<comment type="caution">
    <text evidence="2">The sequence shown here is derived from an EMBL/GenBank/DDBJ whole genome shotgun (WGS) entry which is preliminary data.</text>
</comment>
<feature type="domain" description="BON" evidence="1">
    <location>
        <begin position="6"/>
        <end position="76"/>
    </location>
</feature>
<dbReference type="RefSeq" id="WP_124538666.1">
    <property type="nucleotide sequence ID" value="NZ_QUSW01000001.1"/>
</dbReference>
<sequence length="244" mass="27088">MALSQGNNDVGKELRAAFELDPRVDLHKYPIHVVPNGKGLTLEGEVENIAAKRVAMQLARRVCGLDQVIDALRLVPTEPRGDGEICDAFSRSLLAQPELRNATIRQHRKGRLETLHETDDDEPSATIAFAVAEGELTLAGEVLSLSHKRVIEALGWWTPGCRNVVNKLEVKPAEEDNDDELADAIRLVFEMDPMVHAEQIGIHIADGEVTLSGILTREEERRLAEMDAWSVWGVKDVHNEIKLT</sequence>
<organism evidence="2 3">
    <name type="scientific">Piscinibacter terrae</name>
    <dbReference type="NCBI Taxonomy" id="2496871"/>
    <lineage>
        <taxon>Bacteria</taxon>
        <taxon>Pseudomonadati</taxon>
        <taxon>Pseudomonadota</taxon>
        <taxon>Betaproteobacteria</taxon>
        <taxon>Burkholderiales</taxon>
        <taxon>Sphaerotilaceae</taxon>
        <taxon>Piscinibacter</taxon>
    </lineage>
</organism>
<evidence type="ECO:0000313" key="3">
    <source>
        <dbReference type="Proteomes" id="UP000267464"/>
    </source>
</evidence>
<dbReference type="PANTHER" id="PTHR34606:SF15">
    <property type="entry name" value="BON DOMAIN-CONTAINING PROTEIN"/>
    <property type="match status" value="1"/>
</dbReference>
<dbReference type="EMBL" id="QUSW01000001">
    <property type="protein sequence ID" value="RQP25997.1"/>
    <property type="molecule type" value="Genomic_DNA"/>
</dbReference>
<dbReference type="Pfam" id="PF04972">
    <property type="entry name" value="BON"/>
    <property type="match status" value="3"/>
</dbReference>
<dbReference type="AlphaFoldDB" id="A0A3N7HUJ1"/>
<dbReference type="Gene3D" id="3.30.1340.30">
    <property type="match status" value="2"/>
</dbReference>
<gene>
    <name evidence="2" type="ORF">DZC73_02785</name>
</gene>
<evidence type="ECO:0000313" key="2">
    <source>
        <dbReference type="EMBL" id="RQP25997.1"/>
    </source>
</evidence>
<dbReference type="InterPro" id="IPR051686">
    <property type="entry name" value="Lipoprotein_DolP"/>
</dbReference>
<reference evidence="2 3" key="2">
    <citation type="submission" date="2018-12" db="EMBL/GenBank/DDBJ databases">
        <title>Rhizobacter gummiphilus sp. nov., a rubber-degrading bacterium isolated from the soil of a botanical garden in Japan.</title>
        <authorList>
            <person name="Shunsuke S.S."/>
        </authorList>
    </citation>
    <scope>NUCLEOTIDE SEQUENCE [LARGE SCALE GENOMIC DNA]</scope>
    <source>
        <strain evidence="2 3">S-16</strain>
    </source>
</reference>
<proteinExistence type="predicted"/>
<accession>A0A3N7HUJ1</accession>